<dbReference type="Proteomes" id="UP000029981">
    <property type="component" value="Chromosome 6"/>
</dbReference>
<name>A0A0A0KN78_CUCSA</name>
<organism evidence="1 2">
    <name type="scientific">Cucumis sativus</name>
    <name type="common">Cucumber</name>
    <dbReference type="NCBI Taxonomy" id="3659"/>
    <lineage>
        <taxon>Eukaryota</taxon>
        <taxon>Viridiplantae</taxon>
        <taxon>Streptophyta</taxon>
        <taxon>Embryophyta</taxon>
        <taxon>Tracheophyta</taxon>
        <taxon>Spermatophyta</taxon>
        <taxon>Magnoliopsida</taxon>
        <taxon>eudicotyledons</taxon>
        <taxon>Gunneridae</taxon>
        <taxon>Pentapetalae</taxon>
        <taxon>rosids</taxon>
        <taxon>fabids</taxon>
        <taxon>Cucurbitales</taxon>
        <taxon>Cucurbitaceae</taxon>
        <taxon>Benincaseae</taxon>
        <taxon>Cucumis</taxon>
    </lineage>
</organism>
<keyword evidence="2" id="KW-1185">Reference proteome</keyword>
<gene>
    <name evidence="1" type="ORF">Csa_6G516990</name>
</gene>
<protein>
    <submittedName>
        <fullName evidence="1">Uncharacterized protein</fullName>
    </submittedName>
</protein>
<dbReference type="PANTHER" id="PTHR36615:SF7">
    <property type="entry name" value="PROTEIN, PUTATIVE-RELATED"/>
    <property type="match status" value="1"/>
</dbReference>
<proteinExistence type="predicted"/>
<evidence type="ECO:0000313" key="1">
    <source>
        <dbReference type="EMBL" id="KGN49191.1"/>
    </source>
</evidence>
<reference evidence="1 2" key="2">
    <citation type="journal article" date="2009" name="PLoS ONE">
        <title>An integrated genetic and cytogenetic map of the cucumber genome.</title>
        <authorList>
            <person name="Ren Y."/>
            <person name="Zhang Z."/>
            <person name="Liu J."/>
            <person name="Staub J.E."/>
            <person name="Han Y."/>
            <person name="Cheng Z."/>
            <person name="Li X."/>
            <person name="Lu J."/>
            <person name="Miao H."/>
            <person name="Kang H."/>
            <person name="Xie B."/>
            <person name="Gu X."/>
            <person name="Wang X."/>
            <person name="Du Y."/>
            <person name="Jin W."/>
            <person name="Huang S."/>
        </authorList>
    </citation>
    <scope>NUCLEOTIDE SEQUENCE [LARGE SCALE GENOMIC DNA]</scope>
    <source>
        <strain evidence="2">cv. 9930</strain>
    </source>
</reference>
<dbReference type="AlphaFoldDB" id="A0A0A0KN78"/>
<accession>A0A0A0KN78</accession>
<sequence length="52" mass="5602">MAASRTHYITAAAYSPRASARPFPKRGQVKLGIMVGLAHTVASIFSPTTRRT</sequence>
<dbReference type="PANTHER" id="PTHR36615">
    <property type="entry name" value="PROTEIN, PUTATIVE-RELATED"/>
    <property type="match status" value="1"/>
</dbReference>
<reference evidence="1 2" key="4">
    <citation type="journal article" date="2011" name="BMC Genomics">
        <title>RNA-Seq improves annotation of protein-coding genes in the cucumber genome.</title>
        <authorList>
            <person name="Li Z."/>
            <person name="Zhang Z."/>
            <person name="Yan P."/>
            <person name="Huang S."/>
            <person name="Fei Z."/>
            <person name="Lin K."/>
        </authorList>
    </citation>
    <scope>NUCLEOTIDE SEQUENCE [LARGE SCALE GENOMIC DNA]</scope>
    <source>
        <strain evidence="2">cv. 9930</strain>
    </source>
</reference>
<dbReference type="OMA" id="IMAGIAH"/>
<dbReference type="Gramene" id="KGN49191">
    <property type="protein sequence ID" value="KGN49191"/>
    <property type="gene ID" value="Csa_6G516990"/>
</dbReference>
<reference evidence="1 2" key="1">
    <citation type="journal article" date="2009" name="Nat. Genet.">
        <title>The genome of the cucumber, Cucumis sativus L.</title>
        <authorList>
            <person name="Huang S."/>
            <person name="Li R."/>
            <person name="Zhang Z."/>
            <person name="Li L."/>
            <person name="Gu X."/>
            <person name="Fan W."/>
            <person name="Lucas W.J."/>
            <person name="Wang X."/>
            <person name="Xie B."/>
            <person name="Ni P."/>
            <person name="Ren Y."/>
            <person name="Zhu H."/>
            <person name="Li J."/>
            <person name="Lin K."/>
            <person name="Jin W."/>
            <person name="Fei Z."/>
            <person name="Li G."/>
            <person name="Staub J."/>
            <person name="Kilian A."/>
            <person name="van der Vossen E.A."/>
            <person name="Wu Y."/>
            <person name="Guo J."/>
            <person name="He J."/>
            <person name="Jia Z."/>
            <person name="Ren Y."/>
            <person name="Tian G."/>
            <person name="Lu Y."/>
            <person name="Ruan J."/>
            <person name="Qian W."/>
            <person name="Wang M."/>
            <person name="Huang Q."/>
            <person name="Li B."/>
            <person name="Xuan Z."/>
            <person name="Cao J."/>
            <person name="Asan"/>
            <person name="Wu Z."/>
            <person name="Zhang J."/>
            <person name="Cai Q."/>
            <person name="Bai Y."/>
            <person name="Zhao B."/>
            <person name="Han Y."/>
            <person name="Li Y."/>
            <person name="Li X."/>
            <person name="Wang S."/>
            <person name="Shi Q."/>
            <person name="Liu S."/>
            <person name="Cho W.K."/>
            <person name="Kim J.Y."/>
            <person name="Xu Y."/>
            <person name="Heller-Uszynska K."/>
            <person name="Miao H."/>
            <person name="Cheng Z."/>
            <person name="Zhang S."/>
            <person name="Wu J."/>
            <person name="Yang Y."/>
            <person name="Kang H."/>
            <person name="Li M."/>
            <person name="Liang H."/>
            <person name="Ren X."/>
            <person name="Shi Z."/>
            <person name="Wen M."/>
            <person name="Jian M."/>
            <person name="Yang H."/>
            <person name="Zhang G."/>
            <person name="Yang Z."/>
            <person name="Chen R."/>
            <person name="Liu S."/>
            <person name="Li J."/>
            <person name="Ma L."/>
            <person name="Liu H."/>
            <person name="Zhou Y."/>
            <person name="Zhao J."/>
            <person name="Fang X."/>
            <person name="Li G."/>
            <person name="Fang L."/>
            <person name="Li Y."/>
            <person name="Liu D."/>
            <person name="Zheng H."/>
            <person name="Zhang Y."/>
            <person name="Qin N."/>
            <person name="Li Z."/>
            <person name="Yang G."/>
            <person name="Yang S."/>
            <person name="Bolund L."/>
            <person name="Kristiansen K."/>
            <person name="Zheng H."/>
            <person name="Li S."/>
            <person name="Zhang X."/>
            <person name="Yang H."/>
            <person name="Wang J."/>
            <person name="Sun R."/>
            <person name="Zhang B."/>
            <person name="Jiang S."/>
            <person name="Wang J."/>
            <person name="Du Y."/>
            <person name="Li S."/>
        </authorList>
    </citation>
    <scope>NUCLEOTIDE SEQUENCE [LARGE SCALE GENOMIC DNA]</scope>
    <source>
        <strain evidence="2">cv. 9930</strain>
    </source>
</reference>
<reference evidence="1 2" key="3">
    <citation type="journal article" date="2010" name="BMC Genomics">
        <title>Transcriptome sequencing and comparative analysis of cucumber flowers with different sex types.</title>
        <authorList>
            <person name="Guo S."/>
            <person name="Zheng Y."/>
            <person name="Joung J.G."/>
            <person name="Liu S."/>
            <person name="Zhang Z."/>
            <person name="Crasta O.R."/>
            <person name="Sobral B.W."/>
            <person name="Xu Y."/>
            <person name="Huang S."/>
            <person name="Fei Z."/>
        </authorList>
    </citation>
    <scope>NUCLEOTIDE SEQUENCE [LARGE SCALE GENOMIC DNA]</scope>
    <source>
        <strain evidence="2">cv. 9930</strain>
    </source>
</reference>
<evidence type="ECO:0000313" key="2">
    <source>
        <dbReference type="Proteomes" id="UP000029981"/>
    </source>
</evidence>
<dbReference type="EMBL" id="CM002927">
    <property type="protein sequence ID" value="KGN49191.1"/>
    <property type="molecule type" value="Genomic_DNA"/>
</dbReference>